<accession>A0A969PYS5</accession>
<dbReference type="Gene3D" id="1.10.10.1150">
    <property type="entry name" value="Coenzyme PQQ synthesis protein D (PqqD)"/>
    <property type="match status" value="1"/>
</dbReference>
<dbReference type="RefSeq" id="WP_168007089.1">
    <property type="nucleotide sequence ID" value="NZ_JAATHJ010000015.1"/>
</dbReference>
<protein>
    <submittedName>
        <fullName evidence="1">Lasso peptide biosynthesis PqqD family chaperone</fullName>
    </submittedName>
</protein>
<keyword evidence="2" id="KW-1185">Reference proteome</keyword>
<sequence length="95" mass="10999">MTHQKWYLQKKGNVVSKMNGETVMFNMKNGSYYNIGSVGGDIWEKLMQPVTVDEITSDMIMKYDIEVQQCYKEVEAFLKHLIQEELVEVRGGLTC</sequence>
<dbReference type="InterPro" id="IPR041881">
    <property type="entry name" value="PqqD_sf"/>
</dbReference>
<dbReference type="EMBL" id="JAATHJ010000015">
    <property type="protein sequence ID" value="NJP38027.1"/>
    <property type="molecule type" value="Genomic_DNA"/>
</dbReference>
<dbReference type="NCBIfam" id="NF033536">
    <property type="entry name" value="lasso_PqqD_Bac"/>
    <property type="match status" value="1"/>
</dbReference>
<comment type="caution">
    <text evidence="1">The sequence shown here is derived from an EMBL/GenBank/DDBJ whole genome shotgun (WGS) entry which is preliminary data.</text>
</comment>
<evidence type="ECO:0000313" key="1">
    <source>
        <dbReference type="EMBL" id="NJP38027.1"/>
    </source>
</evidence>
<dbReference type="InterPro" id="IPR008792">
    <property type="entry name" value="PQQD"/>
</dbReference>
<name>A0A969PYS5_9BACI</name>
<evidence type="ECO:0000313" key="2">
    <source>
        <dbReference type="Proteomes" id="UP000752012"/>
    </source>
</evidence>
<proteinExistence type="predicted"/>
<dbReference type="Pfam" id="PF05402">
    <property type="entry name" value="PqqD"/>
    <property type="match status" value="1"/>
</dbReference>
<reference evidence="1 2" key="1">
    <citation type="submission" date="2020-03" db="EMBL/GenBank/DDBJ databases">
        <title>Assessment of the enzymatic potential of alkaline-tolerant lipase obtained from Bacillus luteus H11 (technogenic soil) for the bioremediation of saline soils contaminated with petroleum substances.</title>
        <authorList>
            <person name="Kalwasinska A."/>
        </authorList>
    </citation>
    <scope>NUCLEOTIDE SEQUENCE [LARGE SCALE GENOMIC DNA]</scope>
    <source>
        <strain evidence="1 2">H11</strain>
    </source>
</reference>
<gene>
    <name evidence="1" type="ORF">HCN83_10585</name>
</gene>
<dbReference type="Proteomes" id="UP000752012">
    <property type="component" value="Unassembled WGS sequence"/>
</dbReference>
<organism evidence="1 2">
    <name type="scientific">Alkalicoccus luteus</name>
    <dbReference type="NCBI Taxonomy" id="1237094"/>
    <lineage>
        <taxon>Bacteria</taxon>
        <taxon>Bacillati</taxon>
        <taxon>Bacillota</taxon>
        <taxon>Bacilli</taxon>
        <taxon>Bacillales</taxon>
        <taxon>Bacillaceae</taxon>
        <taxon>Alkalicoccus</taxon>
    </lineage>
</organism>
<dbReference type="AlphaFoldDB" id="A0A969PYS5"/>